<dbReference type="PROSITE" id="PS50883">
    <property type="entry name" value="EAL"/>
    <property type="match status" value="1"/>
</dbReference>
<reference evidence="4" key="1">
    <citation type="submission" date="2018-05" db="EMBL/GenBank/DDBJ databases">
        <title>Genome Sequencing of selected type strains of the family Eggerthellaceae.</title>
        <authorList>
            <person name="Danylec N."/>
            <person name="Stoll D.A."/>
            <person name="Doetsch A."/>
            <person name="Huch M."/>
        </authorList>
    </citation>
    <scope>NUCLEOTIDE SEQUENCE [LARGE SCALE GENOMIC DNA]</scope>
    <source>
        <strain evidence="4">DSM 22006</strain>
    </source>
</reference>
<dbReference type="InterPro" id="IPR035965">
    <property type="entry name" value="PAS-like_dom_sf"/>
</dbReference>
<evidence type="ECO:0000259" key="2">
    <source>
        <dbReference type="PROSITE" id="PS50883"/>
    </source>
</evidence>
<dbReference type="InterPro" id="IPR000160">
    <property type="entry name" value="GGDEF_dom"/>
</dbReference>
<dbReference type="OrthoDB" id="23692at2"/>
<dbReference type="EMBL" id="QIBZ01000007">
    <property type="protein sequence ID" value="RNM35093.1"/>
    <property type="molecule type" value="Genomic_DNA"/>
</dbReference>
<sequence>MARQNAVVPQEGTPKNDAIEVQGPADVTAPPRAFQDPQGIQRRLFQAMSFTAEGHYLFMCDIESNWSRWSHNAVVDFGLPGDMMYDAGSIWIERIHPSDRGAWSNDIDQVFSGEKKAHRLTYRAKNASGRYVTVDCQGVVMEGGSDEPRIFAGTIVNRSIAAGSDPITGIDDVRELNAELTHRRENNQGADFIVLQIGDMSEFIVSYGIEVSNGVITRAIERIGADVRFAEGAHLYRSYGLQYVLVLDRDDGRNLQGWANDVLRLVTEPVRVGSMDVLLPATVAIARYPRIAVRPTMVIDDLYRRVAEVVNHSRQSSGQSHPLSCAATRNATAAHSTDPITGLSRINDFLRHANDYAIKHPDDRRCMVSIDLGHMRIFNDWYGKREGDALLGEVGDVLRDMEAHGVGFAGHWGQDNFMVCMPFDKKQIDGLYYRIFAIVSAHDDAIGFLPAFGVFPLERGADISLADCDKAKFALGKAKHELKDRIQYFDAGEYQQNEMEHSLLSDFQRALNSGNVTFFLQPQCDISTGRIVGAEALARWRTADGAYVSPAVFVPVLERNGFVSSLDRCIWKQVFKWIGDRLDAGDPVIPISINVSHVDIMSMDVAAVLDRFARRYRVPARYVKVEITESAFVSDCESVNRLARQVQSMGYAVYMDDFGSGQSSLSMLRDMNIDCVKLDGCFMSVEPSERGSEIVQSAINLVKKIKLPVVVEGVETKGQVDFLKNLGCRFVQGFYYHKPMPPADCEELIASQTQSASPQAIE</sequence>
<dbReference type="Pfam" id="PF00990">
    <property type="entry name" value="GGDEF"/>
    <property type="match status" value="1"/>
</dbReference>
<protein>
    <recommendedName>
        <fullName evidence="2">EAL domain-containing protein</fullName>
    </recommendedName>
</protein>
<feature type="domain" description="EAL" evidence="2">
    <location>
        <begin position="500"/>
        <end position="753"/>
    </location>
</feature>
<dbReference type="AlphaFoldDB" id="A0A3N0IDL7"/>
<dbReference type="GO" id="GO:0071111">
    <property type="term" value="F:cyclic-guanylate-specific phosphodiesterase activity"/>
    <property type="evidence" value="ECO:0007669"/>
    <property type="project" value="InterPro"/>
</dbReference>
<dbReference type="PANTHER" id="PTHR33121:SF70">
    <property type="entry name" value="SIGNALING PROTEIN YKOW"/>
    <property type="match status" value="1"/>
</dbReference>
<dbReference type="CDD" id="cd01948">
    <property type="entry name" value="EAL"/>
    <property type="match status" value="1"/>
</dbReference>
<dbReference type="Pfam" id="PF08447">
    <property type="entry name" value="PAS_3"/>
    <property type="match status" value="1"/>
</dbReference>
<dbReference type="GeneID" id="98661591"/>
<feature type="region of interest" description="Disordered" evidence="1">
    <location>
        <begin position="1"/>
        <end position="21"/>
    </location>
</feature>
<dbReference type="PANTHER" id="PTHR33121">
    <property type="entry name" value="CYCLIC DI-GMP PHOSPHODIESTERASE PDEF"/>
    <property type="match status" value="1"/>
</dbReference>
<organism evidence="3 4">
    <name type="scientific">Slackia isoflavoniconvertens</name>
    <dbReference type="NCBI Taxonomy" id="572010"/>
    <lineage>
        <taxon>Bacteria</taxon>
        <taxon>Bacillati</taxon>
        <taxon>Actinomycetota</taxon>
        <taxon>Coriobacteriia</taxon>
        <taxon>Eggerthellales</taxon>
        <taxon>Eggerthellaceae</taxon>
        <taxon>Slackia</taxon>
    </lineage>
</organism>
<evidence type="ECO:0000313" key="3">
    <source>
        <dbReference type="EMBL" id="RNM35093.1"/>
    </source>
</evidence>
<gene>
    <name evidence="3" type="ORF">DMP05_05100</name>
</gene>
<dbReference type="InterPro" id="IPR043128">
    <property type="entry name" value="Rev_trsase/Diguanyl_cyclase"/>
</dbReference>
<name>A0A3N0IDL7_9ACTN</name>
<dbReference type="SUPFAM" id="SSF55785">
    <property type="entry name" value="PYP-like sensor domain (PAS domain)"/>
    <property type="match status" value="1"/>
</dbReference>
<accession>A0A3N0IDL7</accession>
<dbReference type="Gene3D" id="3.30.70.270">
    <property type="match status" value="2"/>
</dbReference>
<evidence type="ECO:0000313" key="4">
    <source>
        <dbReference type="Proteomes" id="UP000271472"/>
    </source>
</evidence>
<dbReference type="Gene3D" id="3.30.450.20">
    <property type="entry name" value="PAS domain"/>
    <property type="match status" value="1"/>
</dbReference>
<dbReference type="InterPro" id="IPR029787">
    <property type="entry name" value="Nucleotide_cyclase"/>
</dbReference>
<dbReference type="InterPro" id="IPR001633">
    <property type="entry name" value="EAL_dom"/>
</dbReference>
<dbReference type="InterPro" id="IPR035919">
    <property type="entry name" value="EAL_sf"/>
</dbReference>
<keyword evidence="4" id="KW-1185">Reference proteome</keyword>
<evidence type="ECO:0000256" key="1">
    <source>
        <dbReference type="SAM" id="MobiDB-lite"/>
    </source>
</evidence>
<dbReference type="SUPFAM" id="SSF141868">
    <property type="entry name" value="EAL domain-like"/>
    <property type="match status" value="1"/>
</dbReference>
<dbReference type="SMART" id="SM00052">
    <property type="entry name" value="EAL"/>
    <property type="match status" value="1"/>
</dbReference>
<dbReference type="InterPro" id="IPR050706">
    <property type="entry name" value="Cyclic-di-GMP_PDE-like"/>
</dbReference>
<dbReference type="Gene3D" id="3.20.20.450">
    <property type="entry name" value="EAL domain"/>
    <property type="match status" value="1"/>
</dbReference>
<dbReference type="Pfam" id="PF00563">
    <property type="entry name" value="EAL"/>
    <property type="match status" value="1"/>
</dbReference>
<dbReference type="RefSeq" id="WP_123219454.1">
    <property type="nucleotide sequence ID" value="NZ_JACHYQ010000001.1"/>
</dbReference>
<dbReference type="SUPFAM" id="SSF55073">
    <property type="entry name" value="Nucleotide cyclase"/>
    <property type="match status" value="1"/>
</dbReference>
<dbReference type="InterPro" id="IPR013655">
    <property type="entry name" value="PAS_fold_3"/>
</dbReference>
<dbReference type="Proteomes" id="UP000271472">
    <property type="component" value="Unassembled WGS sequence"/>
</dbReference>
<proteinExistence type="predicted"/>
<comment type="caution">
    <text evidence="3">The sequence shown here is derived from an EMBL/GenBank/DDBJ whole genome shotgun (WGS) entry which is preliminary data.</text>
</comment>